<evidence type="ECO:0000313" key="3">
    <source>
        <dbReference type="Proteomes" id="UP000236291"/>
    </source>
</evidence>
<name>A0A2K3NRM1_TRIPR</name>
<reference evidence="2 3" key="1">
    <citation type="journal article" date="2014" name="Am. J. Bot.">
        <title>Genome assembly and annotation for red clover (Trifolium pratense; Fabaceae).</title>
        <authorList>
            <person name="Istvanek J."/>
            <person name="Jaros M."/>
            <person name="Krenek A."/>
            <person name="Repkova J."/>
        </authorList>
    </citation>
    <scope>NUCLEOTIDE SEQUENCE [LARGE SCALE GENOMIC DNA]</scope>
    <source>
        <strain evidence="3">cv. Tatra</strain>
        <tissue evidence="2">Young leaves</tissue>
    </source>
</reference>
<feature type="transmembrane region" description="Helical" evidence="1">
    <location>
        <begin position="5"/>
        <end position="22"/>
    </location>
</feature>
<evidence type="ECO:0000256" key="1">
    <source>
        <dbReference type="SAM" id="Phobius"/>
    </source>
</evidence>
<dbReference type="EMBL" id="ASHM01000920">
    <property type="protein sequence ID" value="PNY05682.1"/>
    <property type="molecule type" value="Genomic_DNA"/>
</dbReference>
<accession>A0A2K3NRM1</accession>
<gene>
    <name evidence="2" type="ORF">L195_g002137</name>
</gene>
<dbReference type="Proteomes" id="UP000236291">
    <property type="component" value="Unassembled WGS sequence"/>
</dbReference>
<dbReference type="OrthoDB" id="1429580at2759"/>
<dbReference type="PANTHER" id="PTHR34656:SF2">
    <property type="entry name" value="TRANSMEMBRANE PROTEIN"/>
    <property type="match status" value="1"/>
</dbReference>
<sequence>MTKISIIIITTLLVIFAVLYSTSKVPFLYLAVAAAVVSLTILSLRATMVIWITVLVMLTFAGNRRKILVQRGRRITFDVVWHLSRVLFIPHKGTEVN</sequence>
<proteinExistence type="predicted"/>
<keyword evidence="1" id="KW-0472">Membrane</keyword>
<dbReference type="AlphaFoldDB" id="A0A2K3NRM1"/>
<keyword evidence="1" id="KW-0812">Transmembrane</keyword>
<comment type="caution">
    <text evidence="2">The sequence shown here is derived from an EMBL/GenBank/DDBJ whole genome shotgun (WGS) entry which is preliminary data.</text>
</comment>
<protein>
    <submittedName>
        <fullName evidence="2">Uncharacterized protein</fullName>
    </submittedName>
</protein>
<dbReference type="PANTHER" id="PTHR34656">
    <property type="entry name" value="PYRROLINE-5-CARBOXYLATE REDUCTASE"/>
    <property type="match status" value="1"/>
</dbReference>
<organism evidence="2 3">
    <name type="scientific">Trifolium pratense</name>
    <name type="common">Red clover</name>
    <dbReference type="NCBI Taxonomy" id="57577"/>
    <lineage>
        <taxon>Eukaryota</taxon>
        <taxon>Viridiplantae</taxon>
        <taxon>Streptophyta</taxon>
        <taxon>Embryophyta</taxon>
        <taxon>Tracheophyta</taxon>
        <taxon>Spermatophyta</taxon>
        <taxon>Magnoliopsida</taxon>
        <taxon>eudicotyledons</taxon>
        <taxon>Gunneridae</taxon>
        <taxon>Pentapetalae</taxon>
        <taxon>rosids</taxon>
        <taxon>fabids</taxon>
        <taxon>Fabales</taxon>
        <taxon>Fabaceae</taxon>
        <taxon>Papilionoideae</taxon>
        <taxon>50 kb inversion clade</taxon>
        <taxon>NPAAA clade</taxon>
        <taxon>Hologalegina</taxon>
        <taxon>IRL clade</taxon>
        <taxon>Trifolieae</taxon>
        <taxon>Trifolium</taxon>
    </lineage>
</organism>
<keyword evidence="1" id="KW-1133">Transmembrane helix</keyword>
<evidence type="ECO:0000313" key="2">
    <source>
        <dbReference type="EMBL" id="PNY05682.1"/>
    </source>
</evidence>
<reference evidence="2 3" key="2">
    <citation type="journal article" date="2017" name="Front. Plant Sci.">
        <title>Gene Classification and Mining of Molecular Markers Useful in Red Clover (Trifolium pratense) Breeding.</title>
        <authorList>
            <person name="Istvanek J."/>
            <person name="Dluhosova J."/>
            <person name="Dluhos P."/>
            <person name="Patkova L."/>
            <person name="Nedelnik J."/>
            <person name="Repkova J."/>
        </authorList>
    </citation>
    <scope>NUCLEOTIDE SEQUENCE [LARGE SCALE GENOMIC DNA]</scope>
    <source>
        <strain evidence="3">cv. Tatra</strain>
        <tissue evidence="2">Young leaves</tissue>
    </source>
</reference>
<feature type="transmembrane region" description="Helical" evidence="1">
    <location>
        <begin position="28"/>
        <end position="61"/>
    </location>
</feature>